<sequence>MREKTTQVLLVIVAALLVVHLFRTAPLLPMARAQGVAKAPAVLRAEAFELVDKTGKVVAQLHLGEDGGGNIRLRSGDGTVRVKLGATADGSGLLLFDKEAEPAVWLAANESGTSATLAEKGKEKRVLKP</sequence>
<dbReference type="RefSeq" id="WP_145275738.1">
    <property type="nucleotide sequence ID" value="NZ_CP036426.1"/>
</dbReference>
<evidence type="ECO:0000313" key="1">
    <source>
        <dbReference type="EMBL" id="QDV37727.1"/>
    </source>
</evidence>
<dbReference type="EMBL" id="CP036426">
    <property type="protein sequence ID" value="QDV37727.1"/>
    <property type="molecule type" value="Genomic_DNA"/>
</dbReference>
<evidence type="ECO:0000313" key="2">
    <source>
        <dbReference type="Proteomes" id="UP000317835"/>
    </source>
</evidence>
<keyword evidence="2" id="KW-1185">Reference proteome</keyword>
<proteinExistence type="predicted"/>
<reference evidence="1 2" key="1">
    <citation type="submission" date="2019-02" db="EMBL/GenBank/DDBJ databases">
        <title>Deep-cultivation of Planctomycetes and their phenomic and genomic characterization uncovers novel biology.</title>
        <authorList>
            <person name="Wiegand S."/>
            <person name="Jogler M."/>
            <person name="Boedeker C."/>
            <person name="Pinto D."/>
            <person name="Vollmers J."/>
            <person name="Rivas-Marin E."/>
            <person name="Kohn T."/>
            <person name="Peeters S.H."/>
            <person name="Heuer A."/>
            <person name="Rast P."/>
            <person name="Oberbeckmann S."/>
            <person name="Bunk B."/>
            <person name="Jeske O."/>
            <person name="Meyerdierks A."/>
            <person name="Storesund J.E."/>
            <person name="Kallscheuer N."/>
            <person name="Luecker S."/>
            <person name="Lage O.M."/>
            <person name="Pohl T."/>
            <person name="Merkel B.J."/>
            <person name="Hornburger P."/>
            <person name="Mueller R.-W."/>
            <person name="Bruemmer F."/>
            <person name="Labrenz M."/>
            <person name="Spormann A.M."/>
            <person name="Op den Camp H."/>
            <person name="Overmann J."/>
            <person name="Amann R."/>
            <person name="Jetten M.S.M."/>
            <person name="Mascher T."/>
            <person name="Medema M.H."/>
            <person name="Devos D.P."/>
            <person name="Kaster A.-K."/>
            <person name="Ovreas L."/>
            <person name="Rohde M."/>
            <person name="Galperin M.Y."/>
            <person name="Jogler C."/>
        </authorList>
    </citation>
    <scope>NUCLEOTIDE SEQUENCE [LARGE SCALE GENOMIC DNA]</scope>
    <source>
        <strain evidence="1 2">ElP</strain>
    </source>
</reference>
<protein>
    <submittedName>
        <fullName evidence="1">Uncharacterized protein</fullName>
    </submittedName>
</protein>
<gene>
    <name evidence="1" type="ORF">ElP_56720</name>
</gene>
<dbReference type="KEGG" id="tpla:ElP_56720"/>
<organism evidence="1 2">
    <name type="scientific">Tautonia plasticadhaerens</name>
    <dbReference type="NCBI Taxonomy" id="2527974"/>
    <lineage>
        <taxon>Bacteria</taxon>
        <taxon>Pseudomonadati</taxon>
        <taxon>Planctomycetota</taxon>
        <taxon>Planctomycetia</taxon>
        <taxon>Isosphaerales</taxon>
        <taxon>Isosphaeraceae</taxon>
        <taxon>Tautonia</taxon>
    </lineage>
</organism>
<accession>A0A518HA96</accession>
<dbReference type="AlphaFoldDB" id="A0A518HA96"/>
<dbReference type="Proteomes" id="UP000317835">
    <property type="component" value="Chromosome"/>
</dbReference>
<name>A0A518HA96_9BACT</name>